<dbReference type="Proteomes" id="UP000266841">
    <property type="component" value="Unassembled WGS sequence"/>
</dbReference>
<dbReference type="SMART" id="SM01227">
    <property type="entry name" value="GCK"/>
    <property type="match status" value="1"/>
</dbReference>
<dbReference type="EMBL" id="AGNL01018006">
    <property type="protein sequence ID" value="EJK63804.1"/>
    <property type="molecule type" value="Genomic_DNA"/>
</dbReference>
<evidence type="ECO:0000313" key="3">
    <source>
        <dbReference type="Proteomes" id="UP000266841"/>
    </source>
</evidence>
<dbReference type="Gene3D" id="1.20.140.10">
    <property type="entry name" value="Butyryl-CoA Dehydrogenase, subunit A, domain 3"/>
    <property type="match status" value="1"/>
</dbReference>
<dbReference type="PROSITE" id="PS51808">
    <property type="entry name" value="CHCH"/>
    <property type="match status" value="1"/>
</dbReference>
<sequence>MKNALRRGGRSIVIEFFVRQGKARYATSVLLQAAGVVVAHHVCSSQSLASCSEGTVPRSRRRPPVFGLTVPRITSRGLATARPDDAPLFDGGELEQDDHDDCPMCRKFSKGPCGHRFKKWLACTDSHPGKDAQGEPLHLQKCSDLAHSLAECLGRNGDYYTNNAEEDPPASTSKPNVDQWKAFANKMEKGIECRKYTMSDFPSETLPSVQISRSGTGAVFIGCEDVKRQTIIAAYILDEQGELIAAGSKHDMELEAVGCVLQFKISNGLKEVTIRTIYDSEDEDAVGAGIHDWFVRNRSSWSDECCTPPMPTQSEGKDSYAGYMLGKSYLYGCSNGLRPDTHGNGLDAGVKLYCAHMAKSVADRAIQTMGGYGYVTKVALRKTPPHHNSEG</sequence>
<organism evidence="2 3">
    <name type="scientific">Thalassiosira oceanica</name>
    <name type="common">Marine diatom</name>
    <dbReference type="NCBI Taxonomy" id="159749"/>
    <lineage>
        <taxon>Eukaryota</taxon>
        <taxon>Sar</taxon>
        <taxon>Stramenopiles</taxon>
        <taxon>Ochrophyta</taxon>
        <taxon>Bacillariophyta</taxon>
        <taxon>Coscinodiscophyceae</taxon>
        <taxon>Thalassiosirophycidae</taxon>
        <taxon>Thalassiosirales</taxon>
        <taxon>Thalassiosiraceae</taxon>
        <taxon>Thalassiosira</taxon>
    </lineage>
</organism>
<keyword evidence="3" id="KW-1185">Reference proteome</keyword>
<proteinExistence type="predicted"/>
<evidence type="ECO:0000259" key="1">
    <source>
        <dbReference type="SMART" id="SM01227"/>
    </source>
</evidence>
<comment type="caution">
    <text evidence="2">The sequence shown here is derived from an EMBL/GenBank/DDBJ whole genome shotgun (WGS) entry which is preliminary data.</text>
</comment>
<evidence type="ECO:0000313" key="2">
    <source>
        <dbReference type="EMBL" id="EJK63804.1"/>
    </source>
</evidence>
<protein>
    <recommendedName>
        <fullName evidence="1">GCK domain-containing protein</fullName>
    </recommendedName>
</protein>
<gene>
    <name evidence="2" type="ORF">THAOC_15523</name>
</gene>
<dbReference type="eggNOG" id="ENOG502R2EA">
    <property type="taxonomic scope" value="Eukaryota"/>
</dbReference>
<dbReference type="Gene3D" id="1.10.287.2900">
    <property type="match status" value="1"/>
</dbReference>
<accession>K0SFM4</accession>
<feature type="domain" description="GCK" evidence="1">
    <location>
        <begin position="100"/>
        <end position="191"/>
    </location>
</feature>
<dbReference type="InterPro" id="IPR012891">
    <property type="entry name" value="GCK_dom"/>
</dbReference>
<reference evidence="2 3" key="1">
    <citation type="journal article" date="2012" name="Genome Biol.">
        <title>Genome and low-iron response of an oceanic diatom adapted to chronic iron limitation.</title>
        <authorList>
            <person name="Lommer M."/>
            <person name="Specht M."/>
            <person name="Roy A.S."/>
            <person name="Kraemer L."/>
            <person name="Andreson R."/>
            <person name="Gutowska M.A."/>
            <person name="Wolf J."/>
            <person name="Bergner S.V."/>
            <person name="Schilhabel M.B."/>
            <person name="Klostermeier U.C."/>
            <person name="Beiko R.G."/>
            <person name="Rosenstiel P."/>
            <person name="Hippler M."/>
            <person name="Laroche J."/>
        </authorList>
    </citation>
    <scope>NUCLEOTIDE SEQUENCE [LARGE SCALE GENOMIC DNA]</scope>
    <source>
        <strain evidence="2 3">CCMP1005</strain>
    </source>
</reference>
<dbReference type="OrthoDB" id="9988775at2759"/>
<dbReference type="SUPFAM" id="SSF47203">
    <property type="entry name" value="Acyl-CoA dehydrogenase C-terminal domain-like"/>
    <property type="match status" value="1"/>
</dbReference>
<dbReference type="InterPro" id="IPR036250">
    <property type="entry name" value="AcylCo_DH-like_C"/>
</dbReference>
<dbReference type="GO" id="GO:0016627">
    <property type="term" value="F:oxidoreductase activity, acting on the CH-CH group of donors"/>
    <property type="evidence" value="ECO:0007669"/>
    <property type="project" value="InterPro"/>
</dbReference>
<name>K0SFM4_THAOC</name>
<dbReference type="AlphaFoldDB" id="K0SFM4"/>